<dbReference type="OrthoDB" id="9804819at2"/>
<reference evidence="13 14" key="1">
    <citation type="submission" date="2019-03" db="EMBL/GenBank/DDBJ databases">
        <title>Draft genome sequences of novel Actinobacteria.</title>
        <authorList>
            <person name="Sahin N."/>
            <person name="Ay H."/>
            <person name="Saygin H."/>
        </authorList>
    </citation>
    <scope>NUCLEOTIDE SEQUENCE [LARGE SCALE GENOMIC DNA]</scope>
    <source>
        <strain evidence="13 14">H3C3</strain>
    </source>
</reference>
<dbReference type="InterPro" id="IPR000253">
    <property type="entry name" value="FHA_dom"/>
</dbReference>
<dbReference type="InterPro" id="IPR017871">
    <property type="entry name" value="ABC_transporter-like_CS"/>
</dbReference>
<dbReference type="PANTHER" id="PTHR48041:SF139">
    <property type="entry name" value="PROTEIN SCARLET"/>
    <property type="match status" value="1"/>
</dbReference>
<dbReference type="RefSeq" id="WP_131890006.1">
    <property type="nucleotide sequence ID" value="NZ_SMKU01000018.1"/>
</dbReference>
<comment type="caution">
    <text evidence="13">The sequence shown here is derived from an EMBL/GenBank/DDBJ whole genome shotgun (WGS) entry which is preliminary data.</text>
</comment>
<dbReference type="InterPro" id="IPR050352">
    <property type="entry name" value="ABCG_transporters"/>
</dbReference>
<accession>A0A4R5C8Z2</accession>
<organism evidence="13 14">
    <name type="scientific">Actinomadura rubrisoli</name>
    <dbReference type="NCBI Taxonomy" id="2530368"/>
    <lineage>
        <taxon>Bacteria</taxon>
        <taxon>Bacillati</taxon>
        <taxon>Actinomycetota</taxon>
        <taxon>Actinomycetes</taxon>
        <taxon>Streptosporangiales</taxon>
        <taxon>Thermomonosporaceae</taxon>
        <taxon>Actinomadura</taxon>
    </lineage>
</organism>
<dbReference type="PANTHER" id="PTHR48041">
    <property type="entry name" value="ABC TRANSPORTER G FAMILY MEMBER 28"/>
    <property type="match status" value="1"/>
</dbReference>
<dbReference type="InterPro" id="IPR003593">
    <property type="entry name" value="AAA+_ATPase"/>
</dbReference>
<comment type="subcellular location">
    <subcellularLocation>
        <location evidence="1">Membrane</location>
        <topology evidence="1">Multi-pass membrane protein</topology>
    </subcellularLocation>
</comment>
<keyword evidence="7 10" id="KW-1133">Transmembrane helix</keyword>
<gene>
    <name evidence="13" type="ORF">E1298_06615</name>
</gene>
<evidence type="ECO:0000256" key="2">
    <source>
        <dbReference type="ARBA" id="ARBA00022448"/>
    </source>
</evidence>
<keyword evidence="4 10" id="KW-0812">Transmembrane</keyword>
<evidence type="ECO:0000256" key="5">
    <source>
        <dbReference type="ARBA" id="ARBA00022741"/>
    </source>
</evidence>
<dbReference type="PROSITE" id="PS50893">
    <property type="entry name" value="ABC_TRANSPORTER_2"/>
    <property type="match status" value="1"/>
</dbReference>
<evidence type="ECO:0000256" key="8">
    <source>
        <dbReference type="ARBA" id="ARBA00023136"/>
    </source>
</evidence>
<keyword evidence="8 10" id="KW-0472">Membrane</keyword>
<feature type="transmembrane region" description="Helical" evidence="10">
    <location>
        <begin position="698"/>
        <end position="717"/>
    </location>
</feature>
<dbReference type="InterPro" id="IPR027417">
    <property type="entry name" value="P-loop_NTPase"/>
</dbReference>
<evidence type="ECO:0000259" key="11">
    <source>
        <dbReference type="PROSITE" id="PS50006"/>
    </source>
</evidence>
<feature type="transmembrane region" description="Helical" evidence="10">
    <location>
        <begin position="771"/>
        <end position="789"/>
    </location>
</feature>
<dbReference type="Pfam" id="PF00005">
    <property type="entry name" value="ABC_tran"/>
    <property type="match status" value="1"/>
</dbReference>
<dbReference type="Gene3D" id="3.40.50.300">
    <property type="entry name" value="P-loop containing nucleotide triphosphate hydrolases"/>
    <property type="match status" value="1"/>
</dbReference>
<feature type="domain" description="ABC transporter" evidence="12">
    <location>
        <begin position="242"/>
        <end position="480"/>
    </location>
</feature>
<evidence type="ECO:0000313" key="13">
    <source>
        <dbReference type="EMBL" id="TDD94650.1"/>
    </source>
</evidence>
<evidence type="ECO:0000256" key="1">
    <source>
        <dbReference type="ARBA" id="ARBA00004141"/>
    </source>
</evidence>
<feature type="transmembrane region" description="Helical" evidence="10">
    <location>
        <begin position="629"/>
        <end position="651"/>
    </location>
</feature>
<dbReference type="Pfam" id="PF01061">
    <property type="entry name" value="ABC2_membrane"/>
    <property type="match status" value="1"/>
</dbReference>
<dbReference type="SUPFAM" id="SSF49879">
    <property type="entry name" value="SMAD/FHA domain"/>
    <property type="match status" value="1"/>
</dbReference>
<dbReference type="Pfam" id="PF00498">
    <property type="entry name" value="FHA"/>
    <property type="match status" value="1"/>
</dbReference>
<dbReference type="SUPFAM" id="SSF52540">
    <property type="entry name" value="P-loop containing nucleoside triphosphate hydrolases"/>
    <property type="match status" value="1"/>
</dbReference>
<keyword evidence="5" id="KW-0547">Nucleotide-binding</keyword>
<evidence type="ECO:0000256" key="4">
    <source>
        <dbReference type="ARBA" id="ARBA00022692"/>
    </source>
</evidence>
<dbReference type="PROSITE" id="PS50006">
    <property type="entry name" value="FHA_DOMAIN"/>
    <property type="match status" value="1"/>
</dbReference>
<keyword evidence="14" id="KW-1185">Reference proteome</keyword>
<evidence type="ECO:0000256" key="9">
    <source>
        <dbReference type="SAM" id="MobiDB-lite"/>
    </source>
</evidence>
<dbReference type="AlphaFoldDB" id="A0A4R5C8Z2"/>
<dbReference type="SMART" id="SM00382">
    <property type="entry name" value="AAA"/>
    <property type="match status" value="1"/>
</dbReference>
<feature type="transmembrane region" description="Helical" evidence="10">
    <location>
        <begin position="588"/>
        <end position="608"/>
    </location>
</feature>
<evidence type="ECO:0000256" key="6">
    <source>
        <dbReference type="ARBA" id="ARBA00022840"/>
    </source>
</evidence>
<feature type="transmembrane region" description="Helical" evidence="10">
    <location>
        <begin position="671"/>
        <end position="691"/>
    </location>
</feature>
<dbReference type="GO" id="GO:0005524">
    <property type="term" value="F:ATP binding"/>
    <property type="evidence" value="ECO:0007669"/>
    <property type="project" value="UniProtKB-KW"/>
</dbReference>
<dbReference type="GO" id="GO:0016020">
    <property type="term" value="C:membrane"/>
    <property type="evidence" value="ECO:0007669"/>
    <property type="project" value="UniProtKB-SubCell"/>
</dbReference>
<feature type="region of interest" description="Disordered" evidence="9">
    <location>
        <begin position="96"/>
        <end position="145"/>
    </location>
</feature>
<feature type="domain" description="FHA" evidence="11">
    <location>
        <begin position="155"/>
        <end position="205"/>
    </location>
</feature>
<keyword evidence="2" id="KW-0813">Transport</keyword>
<feature type="region of interest" description="Disordered" evidence="9">
    <location>
        <begin position="506"/>
        <end position="525"/>
    </location>
</feature>
<dbReference type="PROSITE" id="PS00211">
    <property type="entry name" value="ABC_TRANSPORTER_1"/>
    <property type="match status" value="1"/>
</dbReference>
<keyword evidence="3" id="KW-0597">Phosphoprotein</keyword>
<dbReference type="CDD" id="cd00060">
    <property type="entry name" value="FHA"/>
    <property type="match status" value="1"/>
</dbReference>
<dbReference type="GO" id="GO:0140359">
    <property type="term" value="F:ABC-type transporter activity"/>
    <property type="evidence" value="ECO:0007669"/>
    <property type="project" value="InterPro"/>
</dbReference>
<protein>
    <submittedName>
        <fullName evidence="13">ATP-binding cassette domain-containing protein</fullName>
    </submittedName>
</protein>
<evidence type="ECO:0000313" key="14">
    <source>
        <dbReference type="Proteomes" id="UP000294513"/>
    </source>
</evidence>
<proteinExistence type="predicted"/>
<dbReference type="GO" id="GO:0016887">
    <property type="term" value="F:ATP hydrolysis activity"/>
    <property type="evidence" value="ECO:0007669"/>
    <property type="project" value="InterPro"/>
</dbReference>
<evidence type="ECO:0000256" key="3">
    <source>
        <dbReference type="ARBA" id="ARBA00022553"/>
    </source>
</evidence>
<name>A0A4R5C8Z2_9ACTN</name>
<evidence type="ECO:0000256" key="7">
    <source>
        <dbReference type="ARBA" id="ARBA00022989"/>
    </source>
</evidence>
<dbReference type="EMBL" id="SMKU01000018">
    <property type="protein sequence ID" value="TDD94650.1"/>
    <property type="molecule type" value="Genomic_DNA"/>
</dbReference>
<feature type="compositionally biased region" description="Pro residues" evidence="9">
    <location>
        <begin position="105"/>
        <end position="133"/>
    </location>
</feature>
<dbReference type="InterPro" id="IPR013525">
    <property type="entry name" value="ABC2_TM"/>
</dbReference>
<dbReference type="InterPro" id="IPR008984">
    <property type="entry name" value="SMAD_FHA_dom_sf"/>
</dbReference>
<dbReference type="Proteomes" id="UP000294513">
    <property type="component" value="Unassembled WGS sequence"/>
</dbReference>
<evidence type="ECO:0000259" key="12">
    <source>
        <dbReference type="PROSITE" id="PS50893"/>
    </source>
</evidence>
<keyword evidence="6 13" id="KW-0067">ATP-binding</keyword>
<evidence type="ECO:0000256" key="10">
    <source>
        <dbReference type="SAM" id="Phobius"/>
    </source>
</evidence>
<dbReference type="InterPro" id="IPR003439">
    <property type="entry name" value="ABC_transporter-like_ATP-bd"/>
</dbReference>
<dbReference type="Gene3D" id="2.60.200.20">
    <property type="match status" value="1"/>
</dbReference>
<sequence>MPEPLYVTVRGAVTRLDPTREHSIGGAESCDVRVDVAGLSAPVARLRHIGHWMMIPDPGVEETTVDGEPRAEAVIHLRSTRDVKVTLRLGSSSVDLTLSHTDPAAAPPGPTAPPTPAAEPPTPPAPKPAPPVGWVPSTLRRDGTGTRTHAIGARTVLGNGPGAGIDVPDLGVAAEHATLNRRPDGEFEIRDAGRGAGTFVRGRRVMWARLRPGDSFTIGYSTFTLDGPGALRETRQATGATLVISGLCAAYRTRGSGSRPALQELSAVLRSGEVLAVVGPSGAGKSTLFSALLGEVEVTAGTLLFSGLDLATEAEQIRHMVAFVPQRDDLHDSLTVGQVLHQAARLRLAPGTTPAERGARIQEIARHLEIDHLMRERIRTLSGGERKRVSIGVEILGGPRLLMLDEPTSGLDAGRTRSVMRLLRDIAGNDCTVAVATHSTDQLDGAGKTLVIGSKGRPLYFGDTASALDALGEDDYADLMLTAHRTPEAAAASFLDGPVPREAAALAGTRRRADPPPSLRPEPPRRRVLHQIGVLAGRELALLRARGPLALAQLPGVPALGGVLAALGASPDGLGGGAEENNTPGVQALTILITACVFAGQAITYSDVVSQLPILHREKRAGVSPGAVIAAKALVFGVLAVLQALIAAAAFRLVRPPGDAFLLVGPDTDLALCLSGAALASMSLGLLISASASTLERAVGLATTTAICQVALGGGLLDLSGRSPLSAVSMLLPSRWSSAALAATTDMRELSITAPADGLWDHRTGLMLTELGILLALTAVYACAAWLVLRHRLARRS</sequence>